<gene>
    <name evidence="1" type="ORF">BQ8482_90007</name>
</gene>
<sequence>MRVCASRDRNGRVPHALLVDERGLPVEWIGKAPDIETAVYAAECMGPGYVAGTWAYCVA</sequence>
<reference evidence="2" key="1">
    <citation type="submission" date="2016-12" db="EMBL/GenBank/DDBJ databases">
        <authorList>
            <person name="Brunel B."/>
        </authorList>
    </citation>
    <scope>NUCLEOTIDE SEQUENCE [LARGE SCALE GENOMIC DNA]</scope>
</reference>
<dbReference type="AlphaFoldDB" id="A0A2P9AWS8"/>
<keyword evidence="2" id="KW-1185">Reference proteome</keyword>
<name>A0A2P9AWS8_9HYPH</name>
<dbReference type="Proteomes" id="UP000245698">
    <property type="component" value="Unassembled WGS sequence"/>
</dbReference>
<organism evidence="1 2">
    <name type="scientific">Mesorhizobium delmotii</name>
    <dbReference type="NCBI Taxonomy" id="1631247"/>
    <lineage>
        <taxon>Bacteria</taxon>
        <taxon>Pseudomonadati</taxon>
        <taxon>Pseudomonadota</taxon>
        <taxon>Alphaproteobacteria</taxon>
        <taxon>Hyphomicrobiales</taxon>
        <taxon>Phyllobacteriaceae</taxon>
        <taxon>Mesorhizobium</taxon>
    </lineage>
</organism>
<evidence type="ECO:0000313" key="1">
    <source>
        <dbReference type="EMBL" id="SJM35632.1"/>
    </source>
</evidence>
<evidence type="ECO:0000313" key="2">
    <source>
        <dbReference type="Proteomes" id="UP000245698"/>
    </source>
</evidence>
<protein>
    <submittedName>
        <fullName evidence="1">Uncharacterized protein</fullName>
    </submittedName>
</protein>
<accession>A0A2P9AWS8</accession>
<proteinExistence type="predicted"/>
<dbReference type="EMBL" id="FUIG01000103">
    <property type="protein sequence ID" value="SJM35632.1"/>
    <property type="molecule type" value="Genomic_DNA"/>
</dbReference>